<dbReference type="Proteomes" id="UP001055811">
    <property type="component" value="Linkage Group LG01"/>
</dbReference>
<reference evidence="1 2" key="2">
    <citation type="journal article" date="2022" name="Mol. Ecol. Resour.">
        <title>The genomes of chicory, endive, great burdock and yacon provide insights into Asteraceae paleo-polyploidization history and plant inulin production.</title>
        <authorList>
            <person name="Fan W."/>
            <person name="Wang S."/>
            <person name="Wang H."/>
            <person name="Wang A."/>
            <person name="Jiang F."/>
            <person name="Liu H."/>
            <person name="Zhao H."/>
            <person name="Xu D."/>
            <person name="Zhang Y."/>
        </authorList>
    </citation>
    <scope>NUCLEOTIDE SEQUENCE [LARGE SCALE GENOMIC DNA]</scope>
    <source>
        <strain evidence="2">cv. Punajuju</strain>
        <tissue evidence="1">Leaves</tissue>
    </source>
</reference>
<sequence>MTLPIHSKENQVIIEEILGARKVILNNPKNLNALDYDMIRKMFEKLKAYENDPTVNLVLLKVHKVM</sequence>
<keyword evidence="2" id="KW-1185">Reference proteome</keyword>
<dbReference type="EMBL" id="CM042009">
    <property type="protein sequence ID" value="KAI3790475.1"/>
    <property type="molecule type" value="Genomic_DNA"/>
</dbReference>
<comment type="caution">
    <text evidence="1">The sequence shown here is derived from an EMBL/GenBank/DDBJ whole genome shotgun (WGS) entry which is preliminary data.</text>
</comment>
<name>A0ACB9H5M6_CICIN</name>
<organism evidence="1 2">
    <name type="scientific">Cichorium intybus</name>
    <name type="common">Chicory</name>
    <dbReference type="NCBI Taxonomy" id="13427"/>
    <lineage>
        <taxon>Eukaryota</taxon>
        <taxon>Viridiplantae</taxon>
        <taxon>Streptophyta</taxon>
        <taxon>Embryophyta</taxon>
        <taxon>Tracheophyta</taxon>
        <taxon>Spermatophyta</taxon>
        <taxon>Magnoliopsida</taxon>
        <taxon>eudicotyledons</taxon>
        <taxon>Gunneridae</taxon>
        <taxon>Pentapetalae</taxon>
        <taxon>asterids</taxon>
        <taxon>campanulids</taxon>
        <taxon>Asterales</taxon>
        <taxon>Asteraceae</taxon>
        <taxon>Cichorioideae</taxon>
        <taxon>Cichorieae</taxon>
        <taxon>Cichoriinae</taxon>
        <taxon>Cichorium</taxon>
    </lineage>
</organism>
<evidence type="ECO:0000313" key="1">
    <source>
        <dbReference type="EMBL" id="KAI3790475.1"/>
    </source>
</evidence>
<reference evidence="2" key="1">
    <citation type="journal article" date="2022" name="Mol. Ecol. Resour.">
        <title>The genomes of chicory, endive, great burdock and yacon provide insights into Asteraceae palaeo-polyploidization history and plant inulin production.</title>
        <authorList>
            <person name="Fan W."/>
            <person name="Wang S."/>
            <person name="Wang H."/>
            <person name="Wang A."/>
            <person name="Jiang F."/>
            <person name="Liu H."/>
            <person name="Zhao H."/>
            <person name="Xu D."/>
            <person name="Zhang Y."/>
        </authorList>
    </citation>
    <scope>NUCLEOTIDE SEQUENCE [LARGE SCALE GENOMIC DNA]</scope>
    <source>
        <strain evidence="2">cv. Punajuju</strain>
    </source>
</reference>
<proteinExistence type="predicted"/>
<accession>A0ACB9H5M6</accession>
<protein>
    <submittedName>
        <fullName evidence="1">Uncharacterized protein</fullName>
    </submittedName>
</protein>
<evidence type="ECO:0000313" key="2">
    <source>
        <dbReference type="Proteomes" id="UP001055811"/>
    </source>
</evidence>
<gene>
    <name evidence="1" type="ORF">L2E82_03543</name>
</gene>